<accession>A0A5C4TAD8</accession>
<gene>
    <name evidence="1" type="ORF">FE784_14195</name>
</gene>
<dbReference type="SUPFAM" id="SSF50939">
    <property type="entry name" value="Sialidases"/>
    <property type="match status" value="1"/>
</dbReference>
<dbReference type="Gene3D" id="2.120.10.10">
    <property type="match status" value="1"/>
</dbReference>
<dbReference type="InterPro" id="IPR036278">
    <property type="entry name" value="Sialidase_sf"/>
</dbReference>
<name>A0A5C4TAD8_9BACL</name>
<dbReference type="Proteomes" id="UP000307943">
    <property type="component" value="Unassembled WGS sequence"/>
</dbReference>
<comment type="caution">
    <text evidence="1">The sequence shown here is derived from an EMBL/GenBank/DDBJ whole genome shotgun (WGS) entry which is preliminary data.</text>
</comment>
<dbReference type="OrthoDB" id="3698617at2"/>
<sequence length="426" mass="48106">MYPKHTIRELAPDYMKVYESPDPEHIYAYSPGIAVLPGGRIIATLDLSGPGIDGLPGPKRVIEWGRLWFGKVFASDDGGRTWNHKTDFPFMHARPFVAGNRLYVIGHCNDLFIMRSDDGGESWGEPFPLTDGQVWHQAPCNVHYAKGNVYLVMERITHPGVKELRTHKMAPVLMRGNVSEDLTRRESWTFASELTMREALSDKECDLFGVPFFPEKQPDGPPPSTPKQKEMYPRGWLETNVVQIVDDRHYLFDPNGLTFHLWMRASTGGTGFAAIAKAVEQEDGSILTMLEQVPSGKTLLYVPCPGGQMKFHILYDEATALYWLLSSQATDSMTRADKLPPERSGNPNNERQRLQLHFSTNCVDWCFAGLVAKSVKPNQARHYASMAISGEDLLILSRSGDERANNPHDGNIITFHRIERFRELVY</sequence>
<organism evidence="1 2">
    <name type="scientific">Paenibacillus hemerocallicola</name>
    <dbReference type="NCBI Taxonomy" id="1172614"/>
    <lineage>
        <taxon>Bacteria</taxon>
        <taxon>Bacillati</taxon>
        <taxon>Bacillota</taxon>
        <taxon>Bacilli</taxon>
        <taxon>Bacillales</taxon>
        <taxon>Paenibacillaceae</taxon>
        <taxon>Paenibacillus</taxon>
    </lineage>
</organism>
<dbReference type="EMBL" id="VDCQ01000017">
    <property type="protein sequence ID" value="TNJ65570.1"/>
    <property type="molecule type" value="Genomic_DNA"/>
</dbReference>
<keyword evidence="2" id="KW-1185">Reference proteome</keyword>
<proteinExistence type="predicted"/>
<dbReference type="CDD" id="cd15482">
    <property type="entry name" value="Sialidase_non-viral"/>
    <property type="match status" value="2"/>
</dbReference>
<dbReference type="RefSeq" id="WP_139602863.1">
    <property type="nucleotide sequence ID" value="NZ_VDCQ01000017.1"/>
</dbReference>
<dbReference type="AlphaFoldDB" id="A0A5C4TAD8"/>
<evidence type="ECO:0000313" key="2">
    <source>
        <dbReference type="Proteomes" id="UP000307943"/>
    </source>
</evidence>
<evidence type="ECO:0000313" key="1">
    <source>
        <dbReference type="EMBL" id="TNJ65570.1"/>
    </source>
</evidence>
<protein>
    <submittedName>
        <fullName evidence="1">Exo-alpha-sialidase</fullName>
    </submittedName>
</protein>
<reference evidence="1 2" key="1">
    <citation type="submission" date="2019-05" db="EMBL/GenBank/DDBJ databases">
        <title>We sequenced the genome of Paenibacillus hemerocallicola KCTC 33185 for further insight into its adaptation and study the phylogeny of Paenibacillus.</title>
        <authorList>
            <person name="Narsing Rao M.P."/>
        </authorList>
    </citation>
    <scope>NUCLEOTIDE SEQUENCE [LARGE SCALE GENOMIC DNA]</scope>
    <source>
        <strain evidence="1 2">KCTC 33185</strain>
    </source>
</reference>